<accession>A0A8S1HI60</accession>
<keyword evidence="4 6" id="KW-1133">Transmembrane helix</keyword>
<evidence type="ECO:0000256" key="2">
    <source>
        <dbReference type="ARBA" id="ARBA00006803"/>
    </source>
</evidence>
<evidence type="ECO:0000313" key="8">
    <source>
        <dbReference type="Proteomes" id="UP000835052"/>
    </source>
</evidence>
<protein>
    <submittedName>
        <fullName evidence="7">Uncharacterized protein</fullName>
    </submittedName>
</protein>
<dbReference type="GO" id="GO:0007606">
    <property type="term" value="P:sensory perception of chemical stimulus"/>
    <property type="evidence" value="ECO:0007669"/>
    <property type="project" value="InterPro"/>
</dbReference>
<evidence type="ECO:0000256" key="1">
    <source>
        <dbReference type="ARBA" id="ARBA00004141"/>
    </source>
</evidence>
<comment type="caution">
    <text evidence="7">The sequence shown here is derived from an EMBL/GenBank/DDBJ whole genome shotgun (WGS) entry which is preliminary data.</text>
</comment>
<organism evidence="7 8">
    <name type="scientific">Caenorhabditis auriculariae</name>
    <dbReference type="NCBI Taxonomy" id="2777116"/>
    <lineage>
        <taxon>Eukaryota</taxon>
        <taxon>Metazoa</taxon>
        <taxon>Ecdysozoa</taxon>
        <taxon>Nematoda</taxon>
        <taxon>Chromadorea</taxon>
        <taxon>Rhabditida</taxon>
        <taxon>Rhabditina</taxon>
        <taxon>Rhabditomorpha</taxon>
        <taxon>Rhabditoidea</taxon>
        <taxon>Rhabditidae</taxon>
        <taxon>Peloderinae</taxon>
        <taxon>Caenorhabditis</taxon>
    </lineage>
</organism>
<evidence type="ECO:0000256" key="4">
    <source>
        <dbReference type="ARBA" id="ARBA00022989"/>
    </source>
</evidence>
<dbReference type="AlphaFoldDB" id="A0A8S1HI60"/>
<keyword evidence="8" id="KW-1185">Reference proteome</keyword>
<dbReference type="PANTHER" id="PTHR23128">
    <property type="entry name" value="SERPENTINE RECEPTOR, CLASS E (EPSILON)-RELATED"/>
    <property type="match status" value="1"/>
</dbReference>
<dbReference type="GO" id="GO:0016020">
    <property type="term" value="C:membrane"/>
    <property type="evidence" value="ECO:0007669"/>
    <property type="project" value="UniProtKB-SubCell"/>
</dbReference>
<dbReference type="OrthoDB" id="5780750at2759"/>
<evidence type="ECO:0000256" key="3">
    <source>
        <dbReference type="ARBA" id="ARBA00022692"/>
    </source>
</evidence>
<dbReference type="Pfam" id="PF03125">
    <property type="entry name" value="Sre"/>
    <property type="match status" value="1"/>
</dbReference>
<keyword evidence="5 6" id="KW-0472">Membrane</keyword>
<gene>
    <name evidence="7" type="ORF">CAUJ_LOCUS10854</name>
</gene>
<feature type="transmembrane region" description="Helical" evidence="6">
    <location>
        <begin position="57"/>
        <end position="75"/>
    </location>
</feature>
<name>A0A8S1HI60_9PELO</name>
<evidence type="ECO:0000256" key="5">
    <source>
        <dbReference type="ARBA" id="ARBA00023136"/>
    </source>
</evidence>
<dbReference type="EMBL" id="CAJGYM010000049">
    <property type="protein sequence ID" value="CAD6194935.1"/>
    <property type="molecule type" value="Genomic_DNA"/>
</dbReference>
<dbReference type="InterPro" id="IPR004151">
    <property type="entry name" value="7TM_GPCR_serpentine_rcpt_Sre"/>
</dbReference>
<comment type="similarity">
    <text evidence="2">Belongs to the nematode receptor-like protein sre family.</text>
</comment>
<evidence type="ECO:0000256" key="6">
    <source>
        <dbReference type="SAM" id="Phobius"/>
    </source>
</evidence>
<comment type="subcellular location">
    <subcellularLocation>
        <location evidence="1">Membrane</location>
        <topology evidence="1">Multi-pass membrane protein</topology>
    </subcellularLocation>
</comment>
<evidence type="ECO:0000313" key="7">
    <source>
        <dbReference type="EMBL" id="CAD6194935.1"/>
    </source>
</evidence>
<reference evidence="7" key="1">
    <citation type="submission" date="2020-10" db="EMBL/GenBank/DDBJ databases">
        <authorList>
            <person name="Kikuchi T."/>
        </authorList>
    </citation>
    <scope>NUCLEOTIDE SEQUENCE</scope>
    <source>
        <strain evidence="7">NKZ352</strain>
    </source>
</reference>
<proteinExistence type="inferred from homology"/>
<keyword evidence="3 6" id="KW-0812">Transmembrane</keyword>
<dbReference type="PANTHER" id="PTHR23128:SF132">
    <property type="entry name" value="SERPENTINE RECEPTOR, CLASS E (EPSILON)-RELATED"/>
    <property type="match status" value="1"/>
</dbReference>
<feature type="transmembrane region" description="Helical" evidence="6">
    <location>
        <begin position="26"/>
        <end position="50"/>
    </location>
</feature>
<dbReference type="Proteomes" id="UP000835052">
    <property type="component" value="Unassembled WGS sequence"/>
</dbReference>
<sequence>MNVKISEGPVVFLPIYSLNQAPDSNWVYWLFRSFELLLHVPTFILTLFVIRLASKSRIFHINMTIIIMVFSAKWIECMIARFSILPFQEGFVRVGVPCKASVPPGLLPIPPQEG</sequence>